<feature type="region of interest" description="Disordered" evidence="2">
    <location>
        <begin position="219"/>
        <end position="435"/>
    </location>
</feature>
<gene>
    <name evidence="4" type="ORF">P43SY_011353</name>
</gene>
<name>A0AAD5Q920_PYTIN</name>
<evidence type="ECO:0000256" key="1">
    <source>
        <dbReference type="ARBA" id="ARBA00038101"/>
    </source>
</evidence>
<evidence type="ECO:0000313" key="4">
    <source>
        <dbReference type="EMBL" id="KAJ0405505.1"/>
    </source>
</evidence>
<dbReference type="EMBL" id="JAKCXM010000044">
    <property type="protein sequence ID" value="KAJ0405505.1"/>
    <property type="molecule type" value="Genomic_DNA"/>
</dbReference>
<accession>A0AAD5Q920</accession>
<evidence type="ECO:0000256" key="2">
    <source>
        <dbReference type="SAM" id="MobiDB-lite"/>
    </source>
</evidence>
<feature type="compositionally biased region" description="Basic and acidic residues" evidence="2">
    <location>
        <begin position="228"/>
        <end position="242"/>
    </location>
</feature>
<feature type="signal peptide" evidence="3">
    <location>
        <begin position="1"/>
        <end position="28"/>
    </location>
</feature>
<reference evidence="4" key="1">
    <citation type="submission" date="2021-12" db="EMBL/GenBank/DDBJ databases">
        <title>Prjna785345.</title>
        <authorList>
            <person name="Rujirawat T."/>
            <person name="Krajaejun T."/>
        </authorList>
    </citation>
    <scope>NUCLEOTIDE SEQUENCE</scope>
    <source>
        <strain evidence="4">Pi057C3</strain>
    </source>
</reference>
<keyword evidence="3" id="KW-0732">Signal</keyword>
<comment type="caution">
    <text evidence="4">The sequence shown here is derived from an EMBL/GenBank/DDBJ whole genome shotgun (WGS) entry which is preliminary data.</text>
</comment>
<dbReference type="InterPro" id="IPR006597">
    <property type="entry name" value="Sel1-like"/>
</dbReference>
<feature type="compositionally biased region" description="Basic and acidic residues" evidence="2">
    <location>
        <begin position="423"/>
        <end position="435"/>
    </location>
</feature>
<feature type="compositionally biased region" description="Polar residues" evidence="2">
    <location>
        <begin position="358"/>
        <end position="370"/>
    </location>
</feature>
<dbReference type="InterPro" id="IPR011990">
    <property type="entry name" value="TPR-like_helical_dom_sf"/>
</dbReference>
<feature type="compositionally biased region" description="Low complexity" evidence="2">
    <location>
        <begin position="578"/>
        <end position="587"/>
    </location>
</feature>
<feature type="chain" id="PRO_5042052473" evidence="3">
    <location>
        <begin position="29"/>
        <end position="1054"/>
    </location>
</feature>
<dbReference type="InterPro" id="IPR050767">
    <property type="entry name" value="Sel1_AlgK"/>
</dbReference>
<dbReference type="Gene3D" id="1.25.40.10">
    <property type="entry name" value="Tetratricopeptide repeat domain"/>
    <property type="match status" value="3"/>
</dbReference>
<feature type="region of interest" description="Disordered" evidence="2">
    <location>
        <begin position="578"/>
        <end position="597"/>
    </location>
</feature>
<dbReference type="PANTHER" id="PTHR11102">
    <property type="entry name" value="SEL-1-LIKE PROTEIN"/>
    <property type="match status" value="1"/>
</dbReference>
<comment type="similarity">
    <text evidence="1">Belongs to the sel-1 family.</text>
</comment>
<dbReference type="AlphaFoldDB" id="A0AAD5Q920"/>
<feature type="compositionally biased region" description="Low complexity" evidence="2">
    <location>
        <begin position="326"/>
        <end position="335"/>
    </location>
</feature>
<dbReference type="PANTHER" id="PTHR11102:SF160">
    <property type="entry name" value="ERAD-ASSOCIATED E3 UBIQUITIN-PROTEIN LIGASE COMPONENT HRD3"/>
    <property type="match status" value="1"/>
</dbReference>
<evidence type="ECO:0000313" key="5">
    <source>
        <dbReference type="Proteomes" id="UP001209570"/>
    </source>
</evidence>
<dbReference type="SMART" id="SM00671">
    <property type="entry name" value="SEL1"/>
    <property type="match status" value="9"/>
</dbReference>
<dbReference type="SUPFAM" id="SSF81901">
    <property type="entry name" value="HCP-like"/>
    <property type="match status" value="3"/>
</dbReference>
<proteinExistence type="inferred from homology"/>
<sequence length="1054" mass="115253">MGRSVWLWICNLLCCWVAGLVLQDPVEAIVINKPQQFRKFLTQNGAIRNPVTTAKVTKQFTRENFMVNRVKMTQLPPSAEAQAQKKIDALFVKTNMGTYEPPLDTDESYLGKIGINGVVSSWAVLDKNGNPYLLGWNRLFSIADDEIQQFCDELVMFVMDVISINGRFSDYGLTNNDLGMCLWCLDLYDGTTTLSTREGGAQDYRNGYIHRSVMALPKQPAANEAAEQDARRDSTKHVDGNDTSHILKHASSSGSDVSSNGEDGNANEPVHPMDLTTVSNAPRVALEIPPPTDDTTSPRLGRKKLSVANLIRSFSPRSRTARAKTDAASTAATADNSKGKQPPPVAVRTTFGKLKRSSLGSPKSPDTTPSEQPPSEPVARSLSPSLKWKQITERVSRDGQRLKEQAAPEPKPPAPREAPIEPTDSRSDPDSGTDFVRDVRTNLEKLVTQLDAVDPRKLAAIRLGGELRGLLGKAQDEFLAYESAFLDHASKVGVLIALQNFAASLHQVYPIIDRLQTAKFLLNRTFKRDVLFAFQEINSYYTSLFMELSMAVAQQAGVTLPLPSAVIPSPVAVEEPAEPTKPAAVVPETPPPPAEPSADQLCLEAHQWFFGHGCAVDELKARDLYQRAADRGHVIAMRCLGHMYMTGKGGDRDLFVAEKWLQQAIAADGDLEASHLLGCLLCERAATNSPESEAQKLLRLATLRLQHAAENGHREAQYRLGRLLERTARAGDDEQVRRASQWYRRAAAQHHVQATSALGRLLYQGVDTFSGTQPPASDRGDDIVEAIHFLQRAAAHDDADACYLLGEINSRGDGVKRDVDRAIAYLRRAVNGGHHVAMYRLATILLETQSDGQCGNNNRSSKSQIRLADREALHDEALQLLLTAAQSGDIVDANAAIGDLLETSPLLRDRSAALRFFLKAANAPHKPHGRAAKRAADMLYSGIGCSVNKAEAHRLYCIAGDCGEAEALNALGLMHEEGDGCELDFTAAATCFRRGAELQNAHAHFNLGILLAHGKGVARNLEAAQAHFERAVALGYDLARDFLRAPSDRDRPDR</sequence>
<protein>
    <submittedName>
        <fullName evidence="4">Uncharacterized protein</fullName>
    </submittedName>
</protein>
<dbReference type="Proteomes" id="UP001209570">
    <property type="component" value="Unassembled WGS sequence"/>
</dbReference>
<feature type="compositionally biased region" description="Basic and acidic residues" evidence="2">
    <location>
        <begin position="390"/>
        <end position="406"/>
    </location>
</feature>
<keyword evidence="5" id="KW-1185">Reference proteome</keyword>
<feature type="compositionally biased region" description="Low complexity" evidence="2">
    <location>
        <begin position="251"/>
        <end position="264"/>
    </location>
</feature>
<organism evidence="4 5">
    <name type="scientific">Pythium insidiosum</name>
    <name type="common">Pythiosis disease agent</name>
    <dbReference type="NCBI Taxonomy" id="114742"/>
    <lineage>
        <taxon>Eukaryota</taxon>
        <taxon>Sar</taxon>
        <taxon>Stramenopiles</taxon>
        <taxon>Oomycota</taxon>
        <taxon>Peronosporomycetes</taxon>
        <taxon>Pythiales</taxon>
        <taxon>Pythiaceae</taxon>
        <taxon>Pythium</taxon>
    </lineage>
</organism>
<dbReference type="Pfam" id="PF08238">
    <property type="entry name" value="Sel1"/>
    <property type="match status" value="9"/>
</dbReference>
<evidence type="ECO:0000256" key="3">
    <source>
        <dbReference type="SAM" id="SignalP"/>
    </source>
</evidence>